<evidence type="ECO:0000256" key="4">
    <source>
        <dbReference type="ARBA" id="ARBA00023125"/>
    </source>
</evidence>
<dbReference type="SUPFAM" id="SSF88659">
    <property type="entry name" value="Sigma3 and sigma4 domains of RNA polymerase sigma factors"/>
    <property type="match status" value="1"/>
</dbReference>
<dbReference type="InterPro" id="IPR036388">
    <property type="entry name" value="WH-like_DNA-bd_sf"/>
</dbReference>
<dbReference type="Pfam" id="PF04542">
    <property type="entry name" value="Sigma70_r2"/>
    <property type="match status" value="1"/>
</dbReference>
<gene>
    <name evidence="9" type="ORF">EHS13_31360</name>
</gene>
<comment type="similarity">
    <text evidence="1 6">Belongs to the sigma-70 factor family. ECF subfamily.</text>
</comment>
<dbReference type="Gene3D" id="1.10.10.10">
    <property type="entry name" value="Winged helix-like DNA-binding domain superfamily/Winged helix DNA-binding domain"/>
    <property type="match status" value="1"/>
</dbReference>
<dbReference type="GO" id="GO:0003677">
    <property type="term" value="F:DNA binding"/>
    <property type="evidence" value="ECO:0007669"/>
    <property type="project" value="UniProtKB-KW"/>
</dbReference>
<dbReference type="KEGG" id="ppsc:EHS13_31360"/>
<dbReference type="InterPro" id="IPR013325">
    <property type="entry name" value="RNA_pol_sigma_r2"/>
</dbReference>
<keyword evidence="4 6" id="KW-0238">DNA-binding</keyword>
<accession>A0A6B8RT34</accession>
<dbReference type="PANTHER" id="PTHR43133">
    <property type="entry name" value="RNA POLYMERASE ECF-TYPE SIGMA FACTO"/>
    <property type="match status" value="1"/>
</dbReference>
<evidence type="ECO:0000256" key="6">
    <source>
        <dbReference type="RuleBase" id="RU000716"/>
    </source>
</evidence>
<evidence type="ECO:0000256" key="1">
    <source>
        <dbReference type="ARBA" id="ARBA00010641"/>
    </source>
</evidence>
<dbReference type="SUPFAM" id="SSF88946">
    <property type="entry name" value="Sigma2 domain of RNA polymerase sigma factors"/>
    <property type="match status" value="1"/>
</dbReference>
<dbReference type="NCBIfam" id="TIGR02937">
    <property type="entry name" value="sigma70-ECF"/>
    <property type="match status" value="1"/>
</dbReference>
<dbReference type="InterPro" id="IPR013324">
    <property type="entry name" value="RNA_pol_sigma_r3/r4-like"/>
</dbReference>
<dbReference type="PROSITE" id="PS01063">
    <property type="entry name" value="SIGMA70_ECF"/>
    <property type="match status" value="1"/>
</dbReference>
<keyword evidence="10" id="KW-1185">Reference proteome</keyword>
<proteinExistence type="inferred from homology"/>
<dbReference type="GO" id="GO:0006950">
    <property type="term" value="P:response to stress"/>
    <property type="evidence" value="ECO:0007669"/>
    <property type="project" value="UniProtKB-ARBA"/>
</dbReference>
<dbReference type="Pfam" id="PF08281">
    <property type="entry name" value="Sigma70_r4_2"/>
    <property type="match status" value="1"/>
</dbReference>
<dbReference type="GO" id="GO:0006352">
    <property type="term" value="P:DNA-templated transcription initiation"/>
    <property type="evidence" value="ECO:0007669"/>
    <property type="project" value="InterPro"/>
</dbReference>
<dbReference type="InterPro" id="IPR013249">
    <property type="entry name" value="RNA_pol_sigma70_r4_t2"/>
</dbReference>
<evidence type="ECO:0000259" key="8">
    <source>
        <dbReference type="Pfam" id="PF08281"/>
    </source>
</evidence>
<name>A0A6B8RT34_9BACL</name>
<dbReference type="InterPro" id="IPR039425">
    <property type="entry name" value="RNA_pol_sigma-70-like"/>
</dbReference>
<reference evidence="10" key="1">
    <citation type="submission" date="2018-11" db="EMBL/GenBank/DDBJ databases">
        <title>Complete genome sequence of Paenibacillus sp. ML311-T8.</title>
        <authorList>
            <person name="Nam Y.-D."/>
            <person name="Kang J."/>
            <person name="Chung W.-H."/>
            <person name="Park Y.S."/>
        </authorList>
    </citation>
    <scope>NUCLEOTIDE SEQUENCE [LARGE SCALE GENOMIC DNA]</scope>
    <source>
        <strain evidence="10">ML311-T8</strain>
    </source>
</reference>
<evidence type="ECO:0000259" key="7">
    <source>
        <dbReference type="Pfam" id="PF04542"/>
    </source>
</evidence>
<protein>
    <recommendedName>
        <fullName evidence="6">RNA polymerase sigma factor</fullName>
    </recommendedName>
</protein>
<dbReference type="PANTHER" id="PTHR43133:SF51">
    <property type="entry name" value="RNA POLYMERASE SIGMA FACTOR"/>
    <property type="match status" value="1"/>
</dbReference>
<dbReference type="InterPro" id="IPR000838">
    <property type="entry name" value="RNA_pol_sigma70_ECF_CS"/>
</dbReference>
<feature type="domain" description="RNA polymerase sigma-70 region 2" evidence="7">
    <location>
        <begin position="46"/>
        <end position="110"/>
    </location>
</feature>
<sequence length="259" mass="29421">MRGIREEVKQLSIEVDLEIYNAAQELTDEALTICARGGNSEAFGELVRRHRAQAYGVASGISQDPHLAEDIVQDALIRAFLKLGTLLDASSFIPWFHRIVRNQANSRMRRGGPHAKEKPLTHLISKGAGDENMQWDHFDNLFEFIQARNGAKAQDDHYDINPVDQFIHKETLGQLLSLISAMQPRERAMMEAYFYQELTPNEIAALFNASSASVYKTISRGKQKLQKETIRLTINEYVRERRSEGKPISKVIDNKTILI</sequence>
<dbReference type="GO" id="GO:0016987">
    <property type="term" value="F:sigma factor activity"/>
    <property type="evidence" value="ECO:0007669"/>
    <property type="project" value="UniProtKB-KW"/>
</dbReference>
<dbReference type="AlphaFoldDB" id="A0A6B8RT34"/>
<evidence type="ECO:0000313" key="10">
    <source>
        <dbReference type="Proteomes" id="UP000426246"/>
    </source>
</evidence>
<evidence type="ECO:0000256" key="5">
    <source>
        <dbReference type="ARBA" id="ARBA00023163"/>
    </source>
</evidence>
<dbReference type="Gene3D" id="1.10.1740.10">
    <property type="match status" value="1"/>
</dbReference>
<keyword evidence="2 6" id="KW-0805">Transcription regulation</keyword>
<evidence type="ECO:0000256" key="2">
    <source>
        <dbReference type="ARBA" id="ARBA00023015"/>
    </source>
</evidence>
<evidence type="ECO:0000256" key="3">
    <source>
        <dbReference type="ARBA" id="ARBA00023082"/>
    </source>
</evidence>
<dbReference type="InterPro" id="IPR007627">
    <property type="entry name" value="RNA_pol_sigma70_r2"/>
</dbReference>
<dbReference type="EMBL" id="CP034235">
    <property type="protein sequence ID" value="QGQ99057.1"/>
    <property type="molecule type" value="Genomic_DNA"/>
</dbReference>
<organism evidence="9 10">
    <name type="scientific">Paenibacillus psychroresistens</name>
    <dbReference type="NCBI Taxonomy" id="1778678"/>
    <lineage>
        <taxon>Bacteria</taxon>
        <taxon>Bacillati</taxon>
        <taxon>Bacillota</taxon>
        <taxon>Bacilli</taxon>
        <taxon>Bacillales</taxon>
        <taxon>Paenibacillaceae</taxon>
        <taxon>Paenibacillus</taxon>
    </lineage>
</organism>
<keyword evidence="3 6" id="KW-0731">Sigma factor</keyword>
<evidence type="ECO:0000313" key="9">
    <source>
        <dbReference type="EMBL" id="QGQ99057.1"/>
    </source>
</evidence>
<dbReference type="InterPro" id="IPR014284">
    <property type="entry name" value="RNA_pol_sigma-70_dom"/>
</dbReference>
<keyword evidence="5 6" id="KW-0804">Transcription</keyword>
<feature type="domain" description="RNA polymerase sigma factor 70 region 4 type 2" evidence="8">
    <location>
        <begin position="173"/>
        <end position="225"/>
    </location>
</feature>
<dbReference type="Proteomes" id="UP000426246">
    <property type="component" value="Chromosome"/>
</dbReference>